<name>A0AC60QXN6_IXOPE</name>
<protein>
    <submittedName>
        <fullName evidence="1">Uncharacterized protein</fullName>
    </submittedName>
</protein>
<proteinExistence type="predicted"/>
<comment type="caution">
    <text evidence="1">The sequence shown here is derived from an EMBL/GenBank/DDBJ whole genome shotgun (WGS) entry which is preliminary data.</text>
</comment>
<reference evidence="1 2" key="1">
    <citation type="journal article" date="2020" name="Cell">
        <title>Large-Scale Comparative Analyses of Tick Genomes Elucidate Their Genetic Diversity and Vector Capacities.</title>
        <authorList>
            <consortium name="Tick Genome and Microbiome Consortium (TIGMIC)"/>
            <person name="Jia N."/>
            <person name="Wang J."/>
            <person name="Shi W."/>
            <person name="Du L."/>
            <person name="Sun Y."/>
            <person name="Zhan W."/>
            <person name="Jiang J.F."/>
            <person name="Wang Q."/>
            <person name="Zhang B."/>
            <person name="Ji P."/>
            <person name="Bell-Sakyi L."/>
            <person name="Cui X.M."/>
            <person name="Yuan T.T."/>
            <person name="Jiang B.G."/>
            <person name="Yang W.F."/>
            <person name="Lam T.T."/>
            <person name="Chang Q.C."/>
            <person name="Ding S.J."/>
            <person name="Wang X.J."/>
            <person name="Zhu J.G."/>
            <person name="Ruan X.D."/>
            <person name="Zhao L."/>
            <person name="Wei J.T."/>
            <person name="Ye R.Z."/>
            <person name="Que T.C."/>
            <person name="Du C.H."/>
            <person name="Zhou Y.H."/>
            <person name="Cheng J.X."/>
            <person name="Dai P.F."/>
            <person name="Guo W.B."/>
            <person name="Han X.H."/>
            <person name="Huang E.J."/>
            <person name="Li L.F."/>
            <person name="Wei W."/>
            <person name="Gao Y.C."/>
            <person name="Liu J.Z."/>
            <person name="Shao H.Z."/>
            <person name="Wang X."/>
            <person name="Wang C.C."/>
            <person name="Yang T.C."/>
            <person name="Huo Q.B."/>
            <person name="Li W."/>
            <person name="Chen H.Y."/>
            <person name="Chen S.E."/>
            <person name="Zhou L.G."/>
            <person name="Ni X.B."/>
            <person name="Tian J.H."/>
            <person name="Sheng Y."/>
            <person name="Liu T."/>
            <person name="Pan Y.S."/>
            <person name="Xia L.Y."/>
            <person name="Li J."/>
            <person name="Zhao F."/>
            <person name="Cao W.C."/>
        </authorList>
    </citation>
    <scope>NUCLEOTIDE SEQUENCE [LARGE SCALE GENOMIC DNA]</scope>
    <source>
        <strain evidence="1">Iper-2018</strain>
    </source>
</reference>
<organism evidence="1 2">
    <name type="scientific">Ixodes persulcatus</name>
    <name type="common">Taiga tick</name>
    <dbReference type="NCBI Taxonomy" id="34615"/>
    <lineage>
        <taxon>Eukaryota</taxon>
        <taxon>Metazoa</taxon>
        <taxon>Ecdysozoa</taxon>
        <taxon>Arthropoda</taxon>
        <taxon>Chelicerata</taxon>
        <taxon>Arachnida</taxon>
        <taxon>Acari</taxon>
        <taxon>Parasitiformes</taxon>
        <taxon>Ixodida</taxon>
        <taxon>Ixodoidea</taxon>
        <taxon>Ixodidae</taxon>
        <taxon>Ixodinae</taxon>
        <taxon>Ixodes</taxon>
    </lineage>
</organism>
<gene>
    <name evidence="1" type="ORF">HPB47_014736</name>
</gene>
<dbReference type="EMBL" id="JABSTQ010003171">
    <property type="protein sequence ID" value="KAG0443593.1"/>
    <property type="molecule type" value="Genomic_DNA"/>
</dbReference>
<evidence type="ECO:0000313" key="2">
    <source>
        <dbReference type="Proteomes" id="UP000805193"/>
    </source>
</evidence>
<sequence>MSQMEAELSYIGMCLRYKFVDPERFHHLDTLQVGWHRKRKILNDYRNCTRDHLRTIGYRMSQMEAELSYIGMCLRYKFVDPERFHHLDTLQVGWHRKRKILNDYRNCTRDHLRTRMMERDRPAIQIVDGFRLPGFYSEEVYRSGLRYQPEESDIILVTFPKCGTHWVREIVQACFRVCRGVTPGWSSLEKHGMDGILTADRPRIICTHLPFHLAPFSPSTKYIYVARNPKDCCVSFYHHTKEMTDYCFQDGTFDEYFEIFIEGLTDHGSYYENLLSWYAKKDEPNVLFFTYESIHADMKGSVLKIAGFIDDELAKELTQDEEKMKAVFESTSVTKMKKDWEVQFVRKGVVGDWKNHFSEEQSQRLEERFFKEMEGLMEPQEPPLPAGPWTKQLKDFPSTFSETHIRERGHAAGAQKHFISGYKMFKDEKVLNIFLHTTSASDTIIKADVEASMSLAKRYPVHAVICQDGQVTKASCACKAGKDVIKEAAFTALPRKVQERPSLDDAACVARISLPIKECWTLQMPPNDPCVITLDEAQSLEEETRGQSRSKLWHSERAKRITASQFGDIVKRKAAVNETFLRNIFSGTHGATHRMKAGLKHEAAALQRYQMNKRVQLFSVGLCVNPGLPMLGASPDGLVWDEDIQEYGLVEVKTASRAIAAGLQIFEEVKGRGFAEFIKDDKIDPNHKHYHQMTGQLALTGLEWCDLVVDWEVGCWVTRVPFDDKLWGDVMVPRLRFFL</sequence>
<dbReference type="Proteomes" id="UP000805193">
    <property type="component" value="Unassembled WGS sequence"/>
</dbReference>
<evidence type="ECO:0000313" key="1">
    <source>
        <dbReference type="EMBL" id="KAG0443593.1"/>
    </source>
</evidence>
<keyword evidence="2" id="KW-1185">Reference proteome</keyword>
<accession>A0AC60QXN6</accession>